<dbReference type="SUPFAM" id="SSF48371">
    <property type="entry name" value="ARM repeat"/>
    <property type="match status" value="1"/>
</dbReference>
<dbReference type="InterPro" id="IPR016024">
    <property type="entry name" value="ARM-type_fold"/>
</dbReference>
<dbReference type="RefSeq" id="XP_001305766.1">
    <property type="nucleotide sequence ID" value="XM_001305765.1"/>
</dbReference>
<sequence length="802" mass="93135">MEIVEYLNVLIQQKADDQYTEADNYVKMWTEDPDNIKNCIDLIKEPNNSNILQLLLGTLFTLLKKLFLDIQNDISDIINLICPLFQQETIQNNQSNWLFLIDILAYLILNCKDRFPDIIEFIDSYNCRYLFLKSYIDQMNINTLNHRPIDAQIMVIQNQELFLSTCASEPNNPNFLSFISNLVSGLHESKSLEYLYPYHDLICANLINPQNSKGAFELLFEIVNNFEECDDKEFVASIFITVIGELNNQINNPEYQEHILQVWSGFLQPSIFIEPSVDFLKVILQYFQEHINILEKPTEDFASSIESFTYSFTGIMDNDLENLFPFIEFWITFLGEIVNSNSEISICEQISNSIRETIEAAPDITIEYLNNASIDAASLYILAIWHEIHPDDTKEFVNQTAKNLLSLQEKPFTIFYFMSKCVSDINEYLDQYLEMTLKLMESEQNNQILSAKIIFEISKNSPELIIQYMNDILGMMDRSNPSFYILCKAVFYALNLIENENDISQIFEKLISSLLENFRIISESETKVCQMLIYFADIIGWYSGEPTEFINSLWKNFSQEVVNLIGQKYEEKENIFHDFAVFLINAIDHKRFFDMNYALAFALNYAKSENNRVKSMSFNILKMFIPYYPIEDVFNFFNQIDFQNDIFSVTFLAVHLCDVVKEKGSEFFNWFPTDMIIAMLAVKNPGVVMRVLELTKLIIQYLDPATCANILSAVFQGFLNFYEPAAMDPTAQIISEIYQSEKLSPSDVCQIFGGVKFDNENLNEIENILGNVNFNTLDLVNQMKAYCRKKNPNVLILRHSTK</sequence>
<dbReference type="VEuPathDB" id="TrichDB:TVAG_363130"/>
<reference evidence="1" key="1">
    <citation type="submission" date="2006-10" db="EMBL/GenBank/DDBJ databases">
        <authorList>
            <person name="Amadeo P."/>
            <person name="Zhao Q."/>
            <person name="Wortman J."/>
            <person name="Fraser-Liggett C."/>
            <person name="Carlton J."/>
        </authorList>
    </citation>
    <scope>NUCLEOTIDE SEQUENCE</scope>
    <source>
        <strain evidence="1">G3</strain>
    </source>
</reference>
<keyword evidence="2" id="KW-1185">Reference proteome</keyword>
<dbReference type="VEuPathDB" id="TrichDB:TVAGG3_0843020"/>
<accession>A2FQH5</accession>
<dbReference type="InParanoid" id="A2FQH5"/>
<proteinExistence type="predicted"/>
<evidence type="ECO:0000313" key="2">
    <source>
        <dbReference type="Proteomes" id="UP000001542"/>
    </source>
</evidence>
<dbReference type="EMBL" id="DS113944">
    <property type="protein sequence ID" value="EAX92836.1"/>
    <property type="molecule type" value="Genomic_DNA"/>
</dbReference>
<name>A2FQH5_TRIV3</name>
<dbReference type="KEGG" id="tva:4750550"/>
<dbReference type="AlphaFoldDB" id="A2FQH5"/>
<evidence type="ECO:0000313" key="1">
    <source>
        <dbReference type="EMBL" id="EAX92836.1"/>
    </source>
</evidence>
<dbReference type="SMR" id="A2FQH5"/>
<gene>
    <name evidence="1" type="ORF">TVAG_363130</name>
</gene>
<dbReference type="Proteomes" id="UP000001542">
    <property type="component" value="Unassembled WGS sequence"/>
</dbReference>
<organism evidence="1 2">
    <name type="scientific">Trichomonas vaginalis (strain ATCC PRA-98 / G3)</name>
    <dbReference type="NCBI Taxonomy" id="412133"/>
    <lineage>
        <taxon>Eukaryota</taxon>
        <taxon>Metamonada</taxon>
        <taxon>Parabasalia</taxon>
        <taxon>Trichomonadida</taxon>
        <taxon>Trichomonadidae</taxon>
        <taxon>Trichomonas</taxon>
    </lineage>
</organism>
<reference evidence="1" key="2">
    <citation type="journal article" date="2007" name="Science">
        <title>Draft genome sequence of the sexually transmitted pathogen Trichomonas vaginalis.</title>
        <authorList>
            <person name="Carlton J.M."/>
            <person name="Hirt R.P."/>
            <person name="Silva J.C."/>
            <person name="Delcher A.L."/>
            <person name="Schatz M."/>
            <person name="Zhao Q."/>
            <person name="Wortman J.R."/>
            <person name="Bidwell S.L."/>
            <person name="Alsmark U.C.M."/>
            <person name="Besteiro S."/>
            <person name="Sicheritz-Ponten T."/>
            <person name="Noel C.J."/>
            <person name="Dacks J.B."/>
            <person name="Foster P.G."/>
            <person name="Simillion C."/>
            <person name="Van de Peer Y."/>
            <person name="Miranda-Saavedra D."/>
            <person name="Barton G.J."/>
            <person name="Westrop G.D."/>
            <person name="Mueller S."/>
            <person name="Dessi D."/>
            <person name="Fiori P.L."/>
            <person name="Ren Q."/>
            <person name="Paulsen I."/>
            <person name="Zhang H."/>
            <person name="Bastida-Corcuera F.D."/>
            <person name="Simoes-Barbosa A."/>
            <person name="Brown M.T."/>
            <person name="Hayes R.D."/>
            <person name="Mukherjee M."/>
            <person name="Okumura C.Y."/>
            <person name="Schneider R."/>
            <person name="Smith A.J."/>
            <person name="Vanacova S."/>
            <person name="Villalvazo M."/>
            <person name="Haas B.J."/>
            <person name="Pertea M."/>
            <person name="Feldblyum T.V."/>
            <person name="Utterback T.R."/>
            <person name="Shu C.L."/>
            <person name="Osoegawa K."/>
            <person name="de Jong P.J."/>
            <person name="Hrdy I."/>
            <person name="Horvathova L."/>
            <person name="Zubacova Z."/>
            <person name="Dolezal P."/>
            <person name="Malik S.B."/>
            <person name="Logsdon J.M. Jr."/>
            <person name="Henze K."/>
            <person name="Gupta A."/>
            <person name="Wang C.C."/>
            <person name="Dunne R.L."/>
            <person name="Upcroft J.A."/>
            <person name="Upcroft P."/>
            <person name="White O."/>
            <person name="Salzberg S.L."/>
            <person name="Tang P."/>
            <person name="Chiu C.-H."/>
            <person name="Lee Y.-S."/>
            <person name="Embley T.M."/>
            <person name="Coombs G.H."/>
            <person name="Mottram J.C."/>
            <person name="Tachezy J."/>
            <person name="Fraser-Liggett C.M."/>
            <person name="Johnson P.J."/>
        </authorList>
    </citation>
    <scope>NUCLEOTIDE SEQUENCE [LARGE SCALE GENOMIC DNA]</scope>
    <source>
        <strain evidence="1">G3</strain>
    </source>
</reference>
<protein>
    <submittedName>
        <fullName evidence="1">Uncharacterized protein</fullName>
    </submittedName>
</protein>